<dbReference type="AlphaFoldDB" id="G8QRV8"/>
<dbReference type="Gene3D" id="2.130.10.10">
    <property type="entry name" value="YVTN repeat-like/Quinoprotein amine dehydrogenase"/>
    <property type="match status" value="1"/>
</dbReference>
<dbReference type="STRING" id="158190.SpiGrapes_2180"/>
<evidence type="ECO:0000313" key="3">
    <source>
        <dbReference type="EMBL" id="AEV29956.1"/>
    </source>
</evidence>
<dbReference type="RefSeq" id="WP_014270797.1">
    <property type="nucleotide sequence ID" value="NC_016633.1"/>
</dbReference>
<dbReference type="EMBL" id="CP003155">
    <property type="protein sequence ID" value="AEV29956.1"/>
    <property type="molecule type" value="Genomic_DNA"/>
</dbReference>
<name>G8QRV8_SPHPG</name>
<evidence type="ECO:0000313" key="4">
    <source>
        <dbReference type="Proteomes" id="UP000005632"/>
    </source>
</evidence>
<dbReference type="PANTHER" id="PTHR30344:SF1">
    <property type="entry name" value="6-PHOSPHOGLUCONOLACTONASE"/>
    <property type="match status" value="1"/>
</dbReference>
<comment type="similarity">
    <text evidence="1">Belongs to the cycloisomerase 2 family.</text>
</comment>
<protein>
    <submittedName>
        <fullName evidence="3">3-carboxymuconate cyclase</fullName>
    </submittedName>
</protein>
<reference evidence="3 4" key="1">
    <citation type="submission" date="2011-11" db="EMBL/GenBank/DDBJ databases">
        <title>Complete sequence of Spirochaeta sp. grapes.</title>
        <authorList>
            <consortium name="US DOE Joint Genome Institute"/>
            <person name="Lucas S."/>
            <person name="Han J."/>
            <person name="Lapidus A."/>
            <person name="Cheng J.-F."/>
            <person name="Goodwin L."/>
            <person name="Pitluck S."/>
            <person name="Peters L."/>
            <person name="Ovchinnikova G."/>
            <person name="Munk A.C."/>
            <person name="Detter J.C."/>
            <person name="Han C."/>
            <person name="Tapia R."/>
            <person name="Land M."/>
            <person name="Hauser L."/>
            <person name="Kyrpides N."/>
            <person name="Ivanova N."/>
            <person name="Pagani I."/>
            <person name="Ritalahtilisa K."/>
            <person name="Loeffler F."/>
            <person name="Woyke T."/>
        </authorList>
    </citation>
    <scope>NUCLEOTIDE SEQUENCE [LARGE SCALE GENOMIC DNA]</scope>
    <source>
        <strain evidence="4">ATCC BAA-1885 / DSM 22778 / Grapes</strain>
    </source>
</reference>
<dbReference type="InterPro" id="IPR050282">
    <property type="entry name" value="Cycloisomerase_2"/>
</dbReference>
<dbReference type="GO" id="GO:0017057">
    <property type="term" value="F:6-phosphogluconolactonase activity"/>
    <property type="evidence" value="ECO:0007669"/>
    <property type="project" value="TreeGrafter"/>
</dbReference>
<keyword evidence="4" id="KW-1185">Reference proteome</keyword>
<dbReference type="HOGENOM" id="CLU_038716_3_0_12"/>
<dbReference type="Pfam" id="PF10282">
    <property type="entry name" value="Lactonase"/>
    <property type="match status" value="1"/>
</dbReference>
<keyword evidence="2" id="KW-0119">Carbohydrate metabolism</keyword>
<accession>G8QRV8</accession>
<dbReference type="InterPro" id="IPR019405">
    <property type="entry name" value="Lactonase_7-beta_prop"/>
</dbReference>
<dbReference type="Proteomes" id="UP000005632">
    <property type="component" value="Chromosome"/>
</dbReference>
<dbReference type="PANTHER" id="PTHR30344">
    <property type="entry name" value="6-PHOSPHOGLUCONOLACTONASE-RELATED"/>
    <property type="match status" value="1"/>
</dbReference>
<dbReference type="InterPro" id="IPR015943">
    <property type="entry name" value="WD40/YVTN_repeat-like_dom_sf"/>
</dbReference>
<dbReference type="OrthoDB" id="9790815at2"/>
<evidence type="ECO:0000256" key="1">
    <source>
        <dbReference type="ARBA" id="ARBA00005564"/>
    </source>
</evidence>
<evidence type="ECO:0000256" key="2">
    <source>
        <dbReference type="ARBA" id="ARBA00022526"/>
    </source>
</evidence>
<sequence length="335" mass="37059">MAKKLAAIGGYGNEDSDNIFVYQIEDENRWKLLASAKAGVRPSYLCFSDTNLLYVVNEQNLAMHQGEGLVKTYLLPSLQEIGSIPSGGEDPCFLTLDPSKKFLLTTNYSSGTVAIFPLSKAGIPSFAVQTLQFFGLPGPNKDRQAWPHPHSILFDEERSCFYVADLGTDRLHQYAWEADKTEPARFIKDLRLPLGSGPRLMRLSSDKKFLYVVNELANSVSKVNPDTGETALVCTTLQHANREATAAHLEVLGERVIVSTRGEDSILVHTENNDSWYDCKGKCPRFFALDGHTLFIANQLSDCIVAYTLSADNTLSQGQVVWEGPSPTCLQFKVV</sequence>
<proteinExistence type="inferred from homology"/>
<gene>
    <name evidence="3" type="ordered locus">SpiGrapes_2180</name>
</gene>
<organism evidence="3 4">
    <name type="scientific">Sphaerochaeta pleomorpha (strain ATCC BAA-1885 / DSM 22778 / Grapes)</name>
    <dbReference type="NCBI Taxonomy" id="158190"/>
    <lineage>
        <taxon>Bacteria</taxon>
        <taxon>Pseudomonadati</taxon>
        <taxon>Spirochaetota</taxon>
        <taxon>Spirochaetia</taxon>
        <taxon>Spirochaetales</taxon>
        <taxon>Sphaerochaetaceae</taxon>
        <taxon>Sphaerochaeta</taxon>
    </lineage>
</organism>
<dbReference type="SUPFAM" id="SSF51004">
    <property type="entry name" value="C-terminal (heme d1) domain of cytochrome cd1-nitrite reductase"/>
    <property type="match status" value="1"/>
</dbReference>
<dbReference type="GO" id="GO:0006006">
    <property type="term" value="P:glucose metabolic process"/>
    <property type="evidence" value="ECO:0007669"/>
    <property type="project" value="UniProtKB-KW"/>
</dbReference>
<dbReference type="KEGG" id="sgp:SpiGrapes_2180"/>
<keyword evidence="2" id="KW-0313">Glucose metabolism</keyword>
<dbReference type="InterPro" id="IPR011048">
    <property type="entry name" value="Haem_d1_sf"/>
</dbReference>
<dbReference type="eggNOG" id="COG2706">
    <property type="taxonomic scope" value="Bacteria"/>
</dbReference>